<dbReference type="Proteomes" id="UP000583556">
    <property type="component" value="Unassembled WGS sequence"/>
</dbReference>
<dbReference type="InterPro" id="IPR010130">
    <property type="entry name" value="T1SS_OMP_TolC"/>
</dbReference>
<dbReference type="GO" id="GO:0015562">
    <property type="term" value="F:efflux transmembrane transporter activity"/>
    <property type="evidence" value="ECO:0007669"/>
    <property type="project" value="InterPro"/>
</dbReference>
<evidence type="ECO:0000256" key="1">
    <source>
        <dbReference type="ARBA" id="ARBA00004442"/>
    </source>
</evidence>
<evidence type="ECO:0000313" key="10">
    <source>
        <dbReference type="EMBL" id="NML95684.1"/>
    </source>
</evidence>
<dbReference type="PROSITE" id="PS51257">
    <property type="entry name" value="PROKAR_LIPOPROTEIN"/>
    <property type="match status" value="1"/>
</dbReference>
<keyword evidence="4" id="KW-1134">Transmembrane beta strand</keyword>
<keyword evidence="8" id="KW-0175">Coiled coil</keyword>
<name>A0A7Y0BSF4_9SPHN</name>
<evidence type="ECO:0000256" key="8">
    <source>
        <dbReference type="SAM" id="Coils"/>
    </source>
</evidence>
<dbReference type="SUPFAM" id="SSF56954">
    <property type="entry name" value="Outer membrane efflux proteins (OEP)"/>
    <property type="match status" value="1"/>
</dbReference>
<dbReference type="AlphaFoldDB" id="A0A7Y0BSF4"/>
<gene>
    <name evidence="10" type="ORF">HHL27_18585</name>
</gene>
<keyword evidence="6" id="KW-0472">Membrane</keyword>
<feature type="coiled-coil region" evidence="8">
    <location>
        <begin position="185"/>
        <end position="212"/>
    </location>
</feature>
<dbReference type="GO" id="GO:1990281">
    <property type="term" value="C:efflux pump complex"/>
    <property type="evidence" value="ECO:0007669"/>
    <property type="project" value="TreeGrafter"/>
</dbReference>
<evidence type="ECO:0000256" key="2">
    <source>
        <dbReference type="ARBA" id="ARBA00007613"/>
    </source>
</evidence>
<keyword evidence="5" id="KW-0812">Transmembrane</keyword>
<evidence type="ECO:0000256" key="6">
    <source>
        <dbReference type="ARBA" id="ARBA00023136"/>
    </source>
</evidence>
<keyword evidence="7" id="KW-0998">Cell outer membrane</keyword>
<evidence type="ECO:0000256" key="4">
    <source>
        <dbReference type="ARBA" id="ARBA00022452"/>
    </source>
</evidence>
<keyword evidence="3" id="KW-0813">Transport</keyword>
<dbReference type="InterPro" id="IPR051906">
    <property type="entry name" value="TolC-like"/>
</dbReference>
<dbReference type="InterPro" id="IPR003423">
    <property type="entry name" value="OMP_efflux"/>
</dbReference>
<comment type="caution">
    <text evidence="10">The sequence shown here is derived from an EMBL/GenBank/DDBJ whole genome shotgun (WGS) entry which is preliminary data.</text>
</comment>
<sequence>MLRHRLALSVFLGFSACPVMASETAAASDTPLALAPALPDDTPLDIERQAQSGAPVTNMADALGLAYWTNPTLLAQRSALKSVDYRVPQARAAYGPKLNFELTYGITRSGTRTPGKAWSDGTSRSATATAILTQPLFTFGRNAAGERYAMAQLEYQREVLRSAEQQALLDAIVAYIGLLRDRASVAITRDNLATLERELSDNRARLARHEVTSTDVQQVETRIELGRAQLYTAQRDAAASEAGFLQAIGGPAGVLSPPPPLNLPVRTLEEAYAYAETHSPVLLASQQREKTSRASVESVKADLMPRVDLRGQADYTNGWDVRSIFGTLPRQDQRDLRGEVVVSGPIFESGLRQARVGEAQAANDADWRLIDAALRENRSTLASAWADWRAQSAAIDRLALAVVAAKSAYDGALLQEKAGLRTTLDVLDLARELLLTRSNYNSAIAGAYAAQARVLAAMGALEQSWLLPQAKRYDEEQHYNKVRKRGDIPFLTPVVRALDGAPLGGHRDRALRDPAAPLVTPEVALDPVKELPVP</sequence>
<evidence type="ECO:0000256" key="3">
    <source>
        <dbReference type="ARBA" id="ARBA00022448"/>
    </source>
</evidence>
<accession>A0A7Y0BSF4</accession>
<dbReference type="EMBL" id="JABBGM010000012">
    <property type="protein sequence ID" value="NML95684.1"/>
    <property type="molecule type" value="Genomic_DNA"/>
</dbReference>
<protein>
    <submittedName>
        <fullName evidence="10">TolC family outer membrane protein</fullName>
    </submittedName>
</protein>
<reference evidence="10 11" key="1">
    <citation type="submission" date="2020-04" db="EMBL/GenBank/DDBJ databases">
        <title>Novosphingobium sp. TW-4 isolated from soil.</title>
        <authorList>
            <person name="Dahal R.H."/>
            <person name="Chaudhary D.K."/>
        </authorList>
    </citation>
    <scope>NUCLEOTIDE SEQUENCE [LARGE SCALE GENOMIC DNA]</scope>
    <source>
        <strain evidence="10 11">TW-4</strain>
    </source>
</reference>
<evidence type="ECO:0000256" key="9">
    <source>
        <dbReference type="SAM" id="SignalP"/>
    </source>
</evidence>
<keyword evidence="9" id="KW-0732">Signal</keyword>
<feature type="chain" id="PRO_5031162897" evidence="9">
    <location>
        <begin position="22"/>
        <end position="534"/>
    </location>
</feature>
<keyword evidence="11" id="KW-1185">Reference proteome</keyword>
<dbReference type="Gene3D" id="1.20.1600.10">
    <property type="entry name" value="Outer membrane efflux proteins (OEP)"/>
    <property type="match status" value="1"/>
</dbReference>
<dbReference type="GO" id="GO:0009279">
    <property type="term" value="C:cell outer membrane"/>
    <property type="evidence" value="ECO:0007669"/>
    <property type="project" value="UniProtKB-SubCell"/>
</dbReference>
<evidence type="ECO:0000256" key="7">
    <source>
        <dbReference type="ARBA" id="ARBA00023237"/>
    </source>
</evidence>
<evidence type="ECO:0000256" key="5">
    <source>
        <dbReference type="ARBA" id="ARBA00022692"/>
    </source>
</evidence>
<dbReference type="Pfam" id="PF02321">
    <property type="entry name" value="OEP"/>
    <property type="match status" value="2"/>
</dbReference>
<feature type="signal peptide" evidence="9">
    <location>
        <begin position="1"/>
        <end position="21"/>
    </location>
</feature>
<dbReference type="PANTHER" id="PTHR30026:SF22">
    <property type="entry name" value="OUTER MEMBRANE EFFLUX PROTEIN"/>
    <property type="match status" value="1"/>
</dbReference>
<comment type="subcellular location">
    <subcellularLocation>
        <location evidence="1">Cell outer membrane</location>
    </subcellularLocation>
</comment>
<dbReference type="PANTHER" id="PTHR30026">
    <property type="entry name" value="OUTER MEMBRANE PROTEIN TOLC"/>
    <property type="match status" value="1"/>
</dbReference>
<evidence type="ECO:0000313" key="11">
    <source>
        <dbReference type="Proteomes" id="UP000583556"/>
    </source>
</evidence>
<comment type="similarity">
    <text evidence="2">Belongs to the outer membrane factor (OMF) (TC 1.B.17) family.</text>
</comment>
<organism evidence="10 11">
    <name type="scientific">Novosphingobium olei</name>
    <dbReference type="NCBI Taxonomy" id="2728851"/>
    <lineage>
        <taxon>Bacteria</taxon>
        <taxon>Pseudomonadati</taxon>
        <taxon>Pseudomonadota</taxon>
        <taxon>Alphaproteobacteria</taxon>
        <taxon>Sphingomonadales</taxon>
        <taxon>Sphingomonadaceae</taxon>
        <taxon>Novosphingobium</taxon>
    </lineage>
</organism>
<proteinExistence type="inferred from homology"/>
<dbReference type="NCBIfam" id="TIGR01844">
    <property type="entry name" value="type_I_sec_TolC"/>
    <property type="match status" value="1"/>
</dbReference>
<dbReference type="GO" id="GO:0015288">
    <property type="term" value="F:porin activity"/>
    <property type="evidence" value="ECO:0007669"/>
    <property type="project" value="TreeGrafter"/>
</dbReference>